<feature type="transmembrane region" description="Helical" evidence="7">
    <location>
        <begin position="117"/>
        <end position="140"/>
    </location>
</feature>
<dbReference type="PANTHER" id="PTHR42718">
    <property type="entry name" value="MAJOR FACILITATOR SUPERFAMILY MULTIDRUG TRANSPORTER MFSC"/>
    <property type="match status" value="1"/>
</dbReference>
<dbReference type="Pfam" id="PF07690">
    <property type="entry name" value="MFS_1"/>
    <property type="match status" value="1"/>
</dbReference>
<feature type="transmembrane region" description="Helical" evidence="7">
    <location>
        <begin position="370"/>
        <end position="395"/>
    </location>
</feature>
<dbReference type="PRINTS" id="PR01036">
    <property type="entry name" value="TCRTETB"/>
</dbReference>
<dbReference type="EMBL" id="NVMD01000049">
    <property type="protein sequence ID" value="PED10584.1"/>
    <property type="molecule type" value="Genomic_DNA"/>
</dbReference>
<keyword evidence="2" id="KW-0813">Transport</keyword>
<dbReference type="RefSeq" id="WP_097796855.1">
    <property type="nucleotide sequence ID" value="NZ_NHNS01000075.1"/>
</dbReference>
<feature type="transmembrane region" description="Helical" evidence="7">
    <location>
        <begin position="281"/>
        <end position="304"/>
    </location>
</feature>
<feature type="transmembrane region" description="Helical" evidence="7">
    <location>
        <begin position="92"/>
        <end position="111"/>
    </location>
</feature>
<proteinExistence type="predicted"/>
<comment type="caution">
    <text evidence="9">The sequence shown here is derived from an EMBL/GenBank/DDBJ whole genome shotgun (WGS) entry which is preliminary data.</text>
</comment>
<keyword evidence="3" id="KW-1003">Cell membrane</keyword>
<accession>A0A9X6YD76</accession>
<feature type="transmembrane region" description="Helical" evidence="7">
    <location>
        <begin position="344"/>
        <end position="364"/>
    </location>
</feature>
<evidence type="ECO:0000313" key="9">
    <source>
        <dbReference type="EMBL" id="PED10584.1"/>
    </source>
</evidence>
<protein>
    <submittedName>
        <fullName evidence="9">MFS transporter</fullName>
    </submittedName>
</protein>
<evidence type="ECO:0000256" key="4">
    <source>
        <dbReference type="ARBA" id="ARBA00022692"/>
    </source>
</evidence>
<dbReference type="GO" id="GO:0022857">
    <property type="term" value="F:transmembrane transporter activity"/>
    <property type="evidence" value="ECO:0007669"/>
    <property type="project" value="InterPro"/>
</dbReference>
<evidence type="ECO:0000256" key="2">
    <source>
        <dbReference type="ARBA" id="ARBA00022448"/>
    </source>
</evidence>
<organism evidence="9 10">
    <name type="scientific">Bacillus thuringiensis</name>
    <dbReference type="NCBI Taxonomy" id="1428"/>
    <lineage>
        <taxon>Bacteria</taxon>
        <taxon>Bacillati</taxon>
        <taxon>Bacillota</taxon>
        <taxon>Bacilli</taxon>
        <taxon>Bacillales</taxon>
        <taxon>Bacillaceae</taxon>
        <taxon>Bacillus</taxon>
        <taxon>Bacillus cereus group</taxon>
    </lineage>
</organism>
<feature type="transmembrane region" description="Helical" evidence="7">
    <location>
        <begin position="68"/>
        <end position="85"/>
    </location>
</feature>
<evidence type="ECO:0000256" key="6">
    <source>
        <dbReference type="ARBA" id="ARBA00023136"/>
    </source>
</evidence>
<evidence type="ECO:0000256" key="7">
    <source>
        <dbReference type="SAM" id="Phobius"/>
    </source>
</evidence>
<feature type="transmembrane region" description="Helical" evidence="7">
    <location>
        <begin position="441"/>
        <end position="461"/>
    </location>
</feature>
<dbReference type="InterPro" id="IPR011701">
    <property type="entry name" value="MFS"/>
</dbReference>
<evidence type="ECO:0000256" key="3">
    <source>
        <dbReference type="ARBA" id="ARBA00022475"/>
    </source>
</evidence>
<reference evidence="9 10" key="1">
    <citation type="submission" date="2017-09" db="EMBL/GenBank/DDBJ databases">
        <title>Large-scale bioinformatics analysis of Bacillus genomes uncovers conserved roles of natural products in bacterial physiology.</title>
        <authorList>
            <consortium name="Agbiome Team Llc"/>
            <person name="Bleich R.M."/>
            <person name="Grubbs K.J."/>
            <person name="Santa Maria K.C."/>
            <person name="Allen S.E."/>
            <person name="Farag S."/>
            <person name="Shank E.A."/>
            <person name="Bowers A."/>
        </authorList>
    </citation>
    <scope>NUCLEOTIDE SEQUENCE [LARGE SCALE GENOMIC DNA]</scope>
    <source>
        <strain evidence="9 10">AFS094940</strain>
    </source>
</reference>
<dbReference type="AlphaFoldDB" id="A0A9X6YD76"/>
<gene>
    <name evidence="9" type="ORF">CON01_31580</name>
</gene>
<dbReference type="InterPro" id="IPR004638">
    <property type="entry name" value="EmrB-like"/>
</dbReference>
<feature type="transmembrane region" description="Helical" evidence="7">
    <location>
        <begin position="416"/>
        <end position="435"/>
    </location>
</feature>
<dbReference type="Gene3D" id="1.20.1250.20">
    <property type="entry name" value="MFS general substrate transporter like domains"/>
    <property type="match status" value="1"/>
</dbReference>
<feature type="domain" description="Major facilitator superfamily (MFS) profile" evidence="8">
    <location>
        <begin position="26"/>
        <end position="465"/>
    </location>
</feature>
<feature type="transmembrane region" description="Helical" evidence="7">
    <location>
        <begin position="213"/>
        <end position="231"/>
    </location>
</feature>
<dbReference type="PANTHER" id="PTHR42718:SF40">
    <property type="entry name" value="METHYLENOMYCIN A RESISTANCE PROTEIN"/>
    <property type="match status" value="1"/>
</dbReference>
<feature type="transmembrane region" description="Helical" evidence="7">
    <location>
        <begin position="24"/>
        <end position="48"/>
    </location>
</feature>
<dbReference type="NCBIfam" id="TIGR00711">
    <property type="entry name" value="efflux_EmrB"/>
    <property type="match status" value="1"/>
</dbReference>
<feature type="transmembrane region" description="Helical" evidence="7">
    <location>
        <begin position="152"/>
        <end position="173"/>
    </location>
</feature>
<dbReference type="InterPro" id="IPR020846">
    <property type="entry name" value="MFS_dom"/>
</dbReference>
<feature type="transmembrane region" description="Helical" evidence="7">
    <location>
        <begin position="237"/>
        <end position="260"/>
    </location>
</feature>
<dbReference type="GO" id="GO:0005886">
    <property type="term" value="C:plasma membrane"/>
    <property type="evidence" value="ECO:0007669"/>
    <property type="project" value="UniProtKB-SubCell"/>
</dbReference>
<dbReference type="InterPro" id="IPR036259">
    <property type="entry name" value="MFS_trans_sf"/>
</dbReference>
<keyword evidence="6 7" id="KW-0472">Membrane</keyword>
<dbReference type="Gene3D" id="1.20.1720.10">
    <property type="entry name" value="Multidrug resistance protein D"/>
    <property type="match status" value="1"/>
</dbReference>
<evidence type="ECO:0000256" key="1">
    <source>
        <dbReference type="ARBA" id="ARBA00004651"/>
    </source>
</evidence>
<dbReference type="SUPFAM" id="SSF103473">
    <property type="entry name" value="MFS general substrate transporter"/>
    <property type="match status" value="1"/>
</dbReference>
<dbReference type="Proteomes" id="UP000220127">
    <property type="component" value="Unassembled WGS sequence"/>
</dbReference>
<evidence type="ECO:0000313" key="10">
    <source>
        <dbReference type="Proteomes" id="UP000220127"/>
    </source>
</evidence>
<name>A0A9X6YD76_BACTU</name>
<evidence type="ECO:0000256" key="5">
    <source>
        <dbReference type="ARBA" id="ARBA00022989"/>
    </source>
</evidence>
<dbReference type="PROSITE" id="PS50850">
    <property type="entry name" value="MFS"/>
    <property type="match status" value="1"/>
</dbReference>
<sequence length="465" mass="49460">MTIQETDNNRAELLKTHTRTISDIWILVSLAMGFIMATLDVTVVNVAVADIQEKLQISLSSTTWIVDGYMLFFASLLLAGGSLANRYGAKNIYLIGLTIFVIASVLCALAPTGTILIVARSIQGVGAALFMPSSLSLLAISYPDANKRAKMFGIWSAIVSISSGLGPFVGGVLVNTFGWRSIFLINIPIGIIGLLMAYFIVTSSPGKKGNLNIFNHILGIITLAGLSFTLIEGPSLGWSSSSIIIALIVTIVTATLFISIERRVKDPIIPMKLFNNSSFSSANLVGFLINFALFGGIFMFGLFLQKAKGASPFIAGVELLPIMAVFVIGNLLFARLTTRLGVKIPMLVSITIAGIGSLLLMFSVSSAPYWILAVIYAIANLGVGVAVPAMTATVMQAAGKEHANIAGATLNANRQVGALVGVAIMGVVLHEAHSWYNGATIAFLVMSIAYLVASFLTWRFVRTEI</sequence>
<keyword evidence="5 7" id="KW-1133">Transmembrane helix</keyword>
<comment type="subcellular location">
    <subcellularLocation>
        <location evidence="1">Cell membrane</location>
        <topology evidence="1">Multi-pass membrane protein</topology>
    </subcellularLocation>
</comment>
<keyword evidence="4 7" id="KW-0812">Transmembrane</keyword>
<feature type="transmembrane region" description="Helical" evidence="7">
    <location>
        <begin position="310"/>
        <end position="332"/>
    </location>
</feature>
<evidence type="ECO:0000259" key="8">
    <source>
        <dbReference type="PROSITE" id="PS50850"/>
    </source>
</evidence>
<dbReference type="CDD" id="cd17321">
    <property type="entry name" value="MFS_MMR_MDR_like"/>
    <property type="match status" value="1"/>
</dbReference>
<feature type="transmembrane region" description="Helical" evidence="7">
    <location>
        <begin position="179"/>
        <end position="201"/>
    </location>
</feature>